<dbReference type="SUPFAM" id="SSF64484">
    <property type="entry name" value="beta and beta-prime subunits of DNA dependent RNA-polymerase"/>
    <property type="match status" value="1"/>
</dbReference>
<dbReference type="HAMAP" id="MF_01321">
    <property type="entry name" value="RNApol_bact_RpoB"/>
    <property type="match status" value="1"/>
</dbReference>
<evidence type="ECO:0000256" key="8">
    <source>
        <dbReference type="RuleBase" id="RU000434"/>
    </source>
</evidence>
<dbReference type="Pfam" id="PF04565">
    <property type="entry name" value="RNA_pol_Rpb2_3"/>
    <property type="match status" value="1"/>
</dbReference>
<comment type="caution">
    <text evidence="17">The sequence shown here is derived from an EMBL/GenBank/DDBJ whole genome shotgun (WGS) entry which is preliminary data.</text>
</comment>
<proteinExistence type="inferred from homology"/>
<dbReference type="InterPro" id="IPR007642">
    <property type="entry name" value="RNA_pol_Rpb2_2"/>
</dbReference>
<dbReference type="InterPro" id="IPR007641">
    <property type="entry name" value="RNA_pol_Rpb2_7"/>
</dbReference>
<dbReference type="InterPro" id="IPR015712">
    <property type="entry name" value="DNA-dir_RNA_pol_su2"/>
</dbReference>
<dbReference type="AlphaFoldDB" id="A0A401IV65"/>
<dbReference type="GO" id="GO:0003899">
    <property type="term" value="F:DNA-directed RNA polymerase activity"/>
    <property type="evidence" value="ECO:0007669"/>
    <property type="project" value="UniProtKB-UniRule"/>
</dbReference>
<feature type="domain" description="RNA polymerase Rpb2" evidence="13">
    <location>
        <begin position="140"/>
        <end position="288"/>
    </location>
</feature>
<evidence type="ECO:0000259" key="15">
    <source>
        <dbReference type="Pfam" id="PF04565"/>
    </source>
</evidence>
<dbReference type="Proteomes" id="UP000286848">
    <property type="component" value="Unassembled WGS sequence"/>
</dbReference>
<evidence type="ECO:0000256" key="2">
    <source>
        <dbReference type="ARBA" id="ARBA00022478"/>
    </source>
</evidence>
<dbReference type="CDD" id="cd00653">
    <property type="entry name" value="RNA_pol_B_RPB2"/>
    <property type="match status" value="1"/>
</dbReference>
<evidence type="ECO:0000256" key="4">
    <source>
        <dbReference type="ARBA" id="ARBA00022695"/>
    </source>
</evidence>
<evidence type="ECO:0000259" key="14">
    <source>
        <dbReference type="Pfam" id="PF04563"/>
    </source>
</evidence>
<evidence type="ECO:0000256" key="1">
    <source>
        <dbReference type="ARBA" id="ARBA00004026"/>
    </source>
</evidence>
<dbReference type="InterPro" id="IPR014724">
    <property type="entry name" value="RNA_pol_RPB2_OB-fold"/>
</dbReference>
<evidence type="ECO:0000259" key="11">
    <source>
        <dbReference type="Pfam" id="PF00562"/>
    </source>
</evidence>
<accession>A0A401IV65</accession>
<dbReference type="InterPro" id="IPR007644">
    <property type="entry name" value="RNA_pol_bsu_protrusion"/>
</dbReference>
<dbReference type="Pfam" id="PF04563">
    <property type="entry name" value="RNA_pol_Rpb2_1"/>
    <property type="match status" value="1"/>
</dbReference>
<dbReference type="InterPro" id="IPR007121">
    <property type="entry name" value="RNA_pol_bsu_CS"/>
</dbReference>
<feature type="compositionally biased region" description="Basic and acidic residues" evidence="10">
    <location>
        <begin position="1174"/>
        <end position="1193"/>
    </location>
</feature>
<evidence type="ECO:0000313" key="17">
    <source>
        <dbReference type="EMBL" id="GBG95387.1"/>
    </source>
</evidence>
<dbReference type="Gene3D" id="3.90.1800.10">
    <property type="entry name" value="RNA polymerase alpha subunit dimerisation domain"/>
    <property type="match status" value="1"/>
</dbReference>
<comment type="function">
    <text evidence="1 7 9">DNA-dependent RNA polymerase catalyzes the transcription of DNA into RNA using the four ribonucleoside triphosphates as substrates.</text>
</comment>
<comment type="similarity">
    <text evidence="7 8">Belongs to the RNA polymerase beta chain family.</text>
</comment>
<evidence type="ECO:0000256" key="9">
    <source>
        <dbReference type="RuleBase" id="RU363031"/>
    </source>
</evidence>
<feature type="domain" description="RNA polymerase Rpb2" evidence="15">
    <location>
        <begin position="474"/>
        <end position="542"/>
    </location>
</feature>
<evidence type="ECO:0000259" key="13">
    <source>
        <dbReference type="Pfam" id="PF04561"/>
    </source>
</evidence>
<dbReference type="GO" id="GO:0032549">
    <property type="term" value="F:ribonucleoside binding"/>
    <property type="evidence" value="ECO:0007669"/>
    <property type="project" value="InterPro"/>
</dbReference>
<evidence type="ECO:0000256" key="5">
    <source>
        <dbReference type="ARBA" id="ARBA00023163"/>
    </source>
</evidence>
<keyword evidence="18" id="KW-1185">Reference proteome</keyword>
<sequence>MAGHLVKYGKNRVRRSYSRIKEVLELPNLVEIQTNSYDWFLDEGLREMFEDIMPIDDFQGKLSLEFVDYQLLEPKYTVDEAREHDANYSAPLHVTLRLINHETDEIKSQDVFFGDFPLMTREGTFIINGAERVIVSQLVRSPGVYFNSELDKNGRSIYGTTVIPNRGAWLEYETDAKNIAYVRIDRTRKIPMTELIRALGYGSDSEILDMMGETDSLMFTLEKDVHKNPEDSRVEESLKDIYERLRPGEPKTADSSRSLLTARFFDPKRYDLAAVGRYKINKKLNLKTRLLNAVVAETLADPDTGEIIVKKDETIDKRVMDKLSAYLERDDFKMVTFQPSDDGVVQEPMKLQMIKVYSKNDPERVINMIGNGNVDLKYKHITPADIIASMNYFFNLQEGFGATDDIDHLGNRRIRSVGELLQNQFRIGLSRMERVVRERMSIQDTSTVTPQQLINIRPVVASIKEFFGSSQLSQFMDQTNPLGELTHKRRLSALGPGGLTRDRAGYEVRDVHYTHYGRMCPIETPEGPNIGLINSLASYARVNKYGFVETPYRRVSWDTHKVTQKIDYLAADEEDPYVVAQANTPLNDDGSFVNNIVMARKEEENIEISIDKVDYMDVSPKQVVAVATACIPFLENDDSNRALMGANMQRQAVPLIQPHAPLVGTGIEYKAAHDSGDALIADHDGVVEYVDAKEIRVRLEDGSLDKYKLMKFRRSNGGKNYNQTPIVHVGEKVETDSVLADGPSMEQGELALGQNPLIAFMTWDGYNFEDAIAISERLVKDDVYTSIHIEEHESEARDTKLGPEEITREIPNVGEDALKDLDEFGIVRIGAEVKDGDILVGKVTPKGVTELSAEERLLHAIFGEKAREVRDTSLHVPHGGGGIVQDVKIFTRENGDELSPGVNQMVRVYIAQKRKLQVGDKMAGRHGNKGTVSVVIPEEDMPFMPDGTPIDIMLSPMGVPSRMNIGQVLDLHLGMAARKLGIHVASPVFDGATDDDIWAALKEAGLPNDGKSVLYDGRTGEPFDNRIAVGVMYYMKLAHMVDDKIHARSIGPYSLVTQQPLGGKAQFGGQRFGEMEVWALEAYGAAYTLQEILTYKSDDVTGRVRTYEAIVKGEPIPQPGVPESFRVLVKELQALGLDMKVLDTDQQEIELREMDDEDDEIVNVDALSKYAQEQADKKAAEEQKNSETETEQK</sequence>
<evidence type="ECO:0000256" key="3">
    <source>
        <dbReference type="ARBA" id="ARBA00022679"/>
    </source>
</evidence>
<dbReference type="PANTHER" id="PTHR20856">
    <property type="entry name" value="DNA-DIRECTED RNA POLYMERASE I SUBUNIT 2"/>
    <property type="match status" value="1"/>
</dbReference>
<evidence type="ECO:0000259" key="16">
    <source>
        <dbReference type="Pfam" id="PF10385"/>
    </source>
</evidence>
<dbReference type="EMBL" id="BFFP01000033">
    <property type="protein sequence ID" value="GBG95387.1"/>
    <property type="molecule type" value="Genomic_DNA"/>
</dbReference>
<feature type="domain" description="DNA-directed RNA polymerase beta subunit external 1" evidence="16">
    <location>
        <begin position="552"/>
        <end position="619"/>
    </location>
</feature>
<name>A0A401IV65_9LACO</name>
<dbReference type="EC" id="2.7.7.6" evidence="7 9"/>
<feature type="domain" description="RNA polymerase beta subunit protrusion" evidence="14">
    <location>
        <begin position="28"/>
        <end position="459"/>
    </location>
</feature>
<reference evidence="17 18" key="1">
    <citation type="journal article" date="2019" name="Int. J. Syst. Evol. Microbiol.">
        <title>Lactobacillus salitolerans sp. nov., a novel lactic acid bacterium isolated from spent mushroom substrates.</title>
        <authorList>
            <person name="Tohno M."/>
            <person name="Tanizawa Y."/>
            <person name="Kojima Y."/>
            <person name="Sakamoto M."/>
            <person name="Nakamura Y."/>
            <person name="Ohkuma M."/>
            <person name="Kobayashi H."/>
        </authorList>
    </citation>
    <scope>NUCLEOTIDE SEQUENCE [LARGE SCALE GENOMIC DNA]</scope>
    <source>
        <strain evidence="17 18">YK43</strain>
    </source>
</reference>
<dbReference type="Pfam" id="PF04560">
    <property type="entry name" value="RNA_pol_Rpb2_7"/>
    <property type="match status" value="1"/>
</dbReference>
<evidence type="ECO:0000259" key="12">
    <source>
        <dbReference type="Pfam" id="PF04560"/>
    </source>
</evidence>
<dbReference type="GO" id="GO:0000428">
    <property type="term" value="C:DNA-directed RNA polymerase complex"/>
    <property type="evidence" value="ECO:0007669"/>
    <property type="project" value="UniProtKB-KW"/>
</dbReference>
<keyword evidence="2 7" id="KW-0240">DNA-directed RNA polymerase</keyword>
<evidence type="ECO:0000256" key="10">
    <source>
        <dbReference type="SAM" id="MobiDB-lite"/>
    </source>
</evidence>
<feature type="region of interest" description="Disordered" evidence="10">
    <location>
        <begin position="1172"/>
        <end position="1193"/>
    </location>
</feature>
<dbReference type="InterPro" id="IPR037033">
    <property type="entry name" value="DNA-dir_RNAP_su2_hyb_sf"/>
</dbReference>
<evidence type="ECO:0000256" key="7">
    <source>
        <dbReference type="HAMAP-Rule" id="MF_01321"/>
    </source>
</evidence>
<dbReference type="NCBIfam" id="TIGR02013">
    <property type="entry name" value="rpoB"/>
    <property type="match status" value="1"/>
</dbReference>
<dbReference type="NCBIfam" id="NF001616">
    <property type="entry name" value="PRK00405.1"/>
    <property type="match status" value="1"/>
</dbReference>
<evidence type="ECO:0000256" key="6">
    <source>
        <dbReference type="ARBA" id="ARBA00048552"/>
    </source>
</evidence>
<dbReference type="PROSITE" id="PS01166">
    <property type="entry name" value="RNA_POL_BETA"/>
    <property type="match status" value="1"/>
</dbReference>
<gene>
    <name evidence="7 17" type="primary">rpoB</name>
    <name evidence="17" type="ORF">LFYK43_18460</name>
</gene>
<dbReference type="InterPro" id="IPR019462">
    <property type="entry name" value="DNA-dir_RNA_pol_bsu_external_1"/>
</dbReference>
<protein>
    <recommendedName>
        <fullName evidence="7 9">DNA-directed RNA polymerase subunit beta</fullName>
        <shortName evidence="7">RNAP subunit beta</shortName>
        <ecNumber evidence="7 9">2.7.7.6</ecNumber>
    </recommendedName>
    <alternativeName>
        <fullName evidence="7">RNA polymerase subunit beta</fullName>
    </alternativeName>
    <alternativeName>
        <fullName evidence="7">Transcriptase subunit beta</fullName>
    </alternativeName>
</protein>
<comment type="subunit">
    <text evidence="7 9">The RNAP catalytic core consists of 2 alpha, 1 beta, 1 beta' and 1 omega subunit. When a sigma factor is associated with the core the holoenzyme is formed, which can initiate transcription.</text>
</comment>
<organism evidence="17 18">
    <name type="scientific">Ligilactobacillus salitolerans</name>
    <dbReference type="NCBI Taxonomy" id="1808352"/>
    <lineage>
        <taxon>Bacteria</taxon>
        <taxon>Bacillati</taxon>
        <taxon>Bacillota</taxon>
        <taxon>Bacilli</taxon>
        <taxon>Lactobacillales</taxon>
        <taxon>Lactobacillaceae</taxon>
        <taxon>Ligilactobacillus</taxon>
    </lineage>
</organism>
<dbReference type="GO" id="GO:0006351">
    <property type="term" value="P:DNA-templated transcription"/>
    <property type="evidence" value="ECO:0007669"/>
    <property type="project" value="UniProtKB-UniRule"/>
</dbReference>
<feature type="domain" description="DNA-directed RNA polymerase subunit 2 hybrid-binding" evidence="11">
    <location>
        <begin position="680"/>
        <end position="1066"/>
    </location>
</feature>
<dbReference type="FunFam" id="3.90.1800.10:FF:000001">
    <property type="entry name" value="DNA-directed RNA polymerase subunit beta"/>
    <property type="match status" value="1"/>
</dbReference>
<dbReference type="Gene3D" id="2.40.50.100">
    <property type="match status" value="1"/>
</dbReference>
<dbReference type="Gene3D" id="2.40.270.10">
    <property type="entry name" value="DNA-directed RNA polymerase, subunit 2, domain 6"/>
    <property type="match status" value="1"/>
</dbReference>
<dbReference type="Gene3D" id="3.90.1100.10">
    <property type="match status" value="2"/>
</dbReference>
<keyword evidence="3 7" id="KW-0808">Transferase</keyword>
<dbReference type="Pfam" id="PF10385">
    <property type="entry name" value="RNA_pol_Rpb2_45"/>
    <property type="match status" value="1"/>
</dbReference>
<dbReference type="InterPro" id="IPR010243">
    <property type="entry name" value="RNA_pol_bsu_bac"/>
</dbReference>
<dbReference type="InterPro" id="IPR007645">
    <property type="entry name" value="RNA_pol_Rpb2_3"/>
</dbReference>
<dbReference type="Gene3D" id="2.40.50.150">
    <property type="match status" value="1"/>
</dbReference>
<dbReference type="InterPro" id="IPR007120">
    <property type="entry name" value="DNA-dir_RNAP_su2_dom"/>
</dbReference>
<dbReference type="Pfam" id="PF04561">
    <property type="entry name" value="RNA_pol_Rpb2_2"/>
    <property type="match status" value="2"/>
</dbReference>
<dbReference type="GO" id="GO:0003677">
    <property type="term" value="F:DNA binding"/>
    <property type="evidence" value="ECO:0007669"/>
    <property type="project" value="UniProtKB-UniRule"/>
</dbReference>
<dbReference type="Pfam" id="PF00562">
    <property type="entry name" value="RNA_pol_Rpb2_6"/>
    <property type="match status" value="1"/>
</dbReference>
<dbReference type="Gene3D" id="2.30.150.10">
    <property type="entry name" value="DNA-directed RNA polymerase, beta subunit, external 1 domain"/>
    <property type="match status" value="1"/>
</dbReference>
<comment type="catalytic activity">
    <reaction evidence="6 7 9">
        <text>RNA(n) + a ribonucleoside 5'-triphosphate = RNA(n+1) + diphosphate</text>
        <dbReference type="Rhea" id="RHEA:21248"/>
        <dbReference type="Rhea" id="RHEA-COMP:14527"/>
        <dbReference type="Rhea" id="RHEA-COMP:17342"/>
        <dbReference type="ChEBI" id="CHEBI:33019"/>
        <dbReference type="ChEBI" id="CHEBI:61557"/>
        <dbReference type="ChEBI" id="CHEBI:140395"/>
        <dbReference type="EC" id="2.7.7.6"/>
    </reaction>
</comment>
<keyword evidence="5 7" id="KW-0804">Transcription</keyword>
<keyword evidence="4 7" id="KW-0548">Nucleotidyltransferase</keyword>
<evidence type="ECO:0000313" key="18">
    <source>
        <dbReference type="Proteomes" id="UP000286848"/>
    </source>
</evidence>
<dbReference type="InterPro" id="IPR042107">
    <property type="entry name" value="DNA-dir_RNA_pol_bsu_ext_1_sf"/>
</dbReference>
<feature type="domain" description="RNA polymerase Rpb2" evidence="12">
    <location>
        <begin position="1068"/>
        <end position="1142"/>
    </location>
</feature>
<feature type="domain" description="RNA polymerase Rpb2" evidence="13">
    <location>
        <begin position="378"/>
        <end position="415"/>
    </location>
</feature>